<accession>A0A062IU02</accession>
<dbReference type="InterPro" id="IPR012339">
    <property type="entry name" value="Phage_T4_Gp32_ssDNA-bd"/>
</dbReference>
<reference evidence="2 3" key="1">
    <citation type="submission" date="2014-04" db="EMBL/GenBank/DDBJ databases">
        <title>Comparative genomics and transcriptomics to identify genetic mechanisms underlying the emergence of carbapenem resistant Acinetobacter baumannii (CRAb).</title>
        <authorList>
            <person name="Harris A.D."/>
            <person name="Johnson K.J."/>
            <person name="George J."/>
            <person name="Nadendla S."/>
            <person name="Daugherty S.C."/>
            <person name="Parankush S."/>
            <person name="Sadzewicz L."/>
            <person name="Tallon L."/>
            <person name="Sengamalay N."/>
            <person name="Hazen T.H."/>
            <person name="Rasko D.A."/>
        </authorList>
    </citation>
    <scope>NUCLEOTIDE SEQUENCE [LARGE SCALE GENOMIC DNA]</scope>
    <source>
        <strain evidence="2 3">21072</strain>
    </source>
</reference>
<gene>
    <name evidence="2" type="ORF">J596_0352</name>
</gene>
<evidence type="ECO:0000313" key="3">
    <source>
        <dbReference type="Proteomes" id="UP000027327"/>
    </source>
</evidence>
<evidence type="ECO:0000313" key="2">
    <source>
        <dbReference type="EMBL" id="KCY22311.1"/>
    </source>
</evidence>
<comment type="caution">
    <text evidence="2">The sequence shown here is derived from an EMBL/GenBank/DDBJ whole genome shotgun (WGS) entry which is preliminary data.</text>
</comment>
<proteinExistence type="predicted"/>
<dbReference type="GO" id="GO:0003697">
    <property type="term" value="F:single-stranded DNA binding"/>
    <property type="evidence" value="ECO:0007669"/>
    <property type="project" value="InterPro"/>
</dbReference>
<feature type="domain" description="Bacteriophage T4 Gp32 single-stranded DNA-binding" evidence="1">
    <location>
        <begin position="48"/>
        <end position="212"/>
    </location>
</feature>
<dbReference type="Proteomes" id="UP000027327">
    <property type="component" value="Unassembled WGS sequence"/>
</dbReference>
<organism evidence="2 3">
    <name type="scientific">Acinetobacter baumannii 21072</name>
    <dbReference type="NCBI Taxonomy" id="1310697"/>
    <lineage>
        <taxon>Bacteria</taxon>
        <taxon>Pseudomonadati</taxon>
        <taxon>Pseudomonadota</taxon>
        <taxon>Gammaproteobacteria</taxon>
        <taxon>Moraxellales</taxon>
        <taxon>Moraxellaceae</taxon>
        <taxon>Acinetobacter</taxon>
        <taxon>Acinetobacter calcoaceticus/baumannii complex</taxon>
    </lineage>
</organism>
<dbReference type="AlphaFoldDB" id="A0A062IU02"/>
<dbReference type="EMBL" id="JMOD01000004">
    <property type="protein sequence ID" value="KCY22311.1"/>
    <property type="molecule type" value="Genomic_DNA"/>
</dbReference>
<dbReference type="RefSeq" id="WP_001099771.1">
    <property type="nucleotide sequence ID" value="NZ_JMOD01000004.1"/>
</dbReference>
<name>A0A062IU02_ACIBA</name>
<protein>
    <recommendedName>
        <fullName evidence="1">Bacteriophage T4 Gp32 single-stranded DNA-binding domain-containing protein</fullName>
    </recommendedName>
</protein>
<dbReference type="PATRIC" id="fig|1310697.3.peg.329"/>
<dbReference type="Pfam" id="PF08804">
    <property type="entry name" value="gp32"/>
    <property type="match status" value="1"/>
</dbReference>
<evidence type="ECO:0000259" key="1">
    <source>
        <dbReference type="Pfam" id="PF08804"/>
    </source>
</evidence>
<sequence length="286" mass="31537">MNVAKLLANAKKNKDALKSRESTIKPKPGKNNYVLLGDWNQERNEEFYKPFSQHFIKDYSKVTDGKPETTVHVCMSKTFDEDCPICDAIAEAGRLIGANATDEQIKTLEDAKASTVYLLNVLEVDDSGKHDGQPKALQVGKLTLSSILDMMDDWGEAIFVDHQVVTINREGTGLNTKYNVLPGSKKVHVDPEVFKRMIDLDDYVKQANEERKRLALGAIRRAAGLYAPAEPTHVPAERTIGTSSALASDVTDVSYKDVTTSSLDVTEIDLGDELEALLDDAHQEAS</sequence>